<dbReference type="Proteomes" id="UP000246132">
    <property type="component" value="Unassembled WGS sequence"/>
</dbReference>
<dbReference type="InterPro" id="IPR011990">
    <property type="entry name" value="TPR-like_helical_dom_sf"/>
</dbReference>
<organism evidence="1 2">
    <name type="scientific">Oceaniradius stylonematis</name>
    <dbReference type="NCBI Taxonomy" id="2184161"/>
    <lineage>
        <taxon>Bacteria</taxon>
        <taxon>Pseudomonadati</taxon>
        <taxon>Pseudomonadota</taxon>
        <taxon>Alphaproteobacteria</taxon>
        <taxon>Hyphomicrobiales</taxon>
        <taxon>Ahrensiaceae</taxon>
        <taxon>Oceaniradius</taxon>
    </lineage>
</organism>
<name>A0A3A8AA27_9HYPH</name>
<sequence length="471" mass="50507">MRPVLPACTGMTAPGRSKVGRANTLAQTGALKMVGTAMTARALAAFAVFIVLAGFAPARADSLYDRAFKARLTDYADPATLGAFVGQAVRTGQYDQAISTLEQVIFQDPGDAGARLTLARLYFHVGSFDLAMGHVNEALALGVPSLEVSLRQLKARIERARQPVRAHLDVTAGGQIVHRRAAFPTGFAAGTSQTNVGGYAMIDGRVVFDPDTATRDLVLLDAGISVDRPFLDTDFNGTGDGFTALAGHGALTLSKGLPDAIDTLRADLTLFGDYEALGGGRDKRELGVRTRIGFRPSVETQIYLDASYGWLGESRALFADDQWSVGVGARYRIAPGWTADGFVRHYQRRGTVPAAVLGGTAFGYRTDGTEGGAALTHLLHVFEDGRAWFQTLAASYADDTILDYGAVGAGRGALVKGRQVWRVDWDHTVQLSAQGRLRFGVGYHHERIGPGGTGSRTDAWTGRLRYTYRFD</sequence>
<dbReference type="AlphaFoldDB" id="A0A3A8AA27"/>
<reference evidence="1 2" key="1">
    <citation type="journal article" date="2018" name="Int. J. Syst. Bacteriol.">
        <title>Oceaniradius stylonemae gen. nov., sp. nov., isolated from a red alga, Stylonema cornu-cervi.</title>
        <authorList>
            <person name="Jeong S."/>
        </authorList>
    </citation>
    <scope>NUCLEOTIDE SEQUENCE [LARGE SCALE GENOMIC DNA]</scope>
    <source>
        <strain evidence="1 2">StC1</strain>
    </source>
</reference>
<dbReference type="Gene3D" id="1.25.40.10">
    <property type="entry name" value="Tetratricopeptide repeat domain"/>
    <property type="match status" value="1"/>
</dbReference>
<dbReference type="Pfam" id="PF14559">
    <property type="entry name" value="TPR_19"/>
    <property type="match status" value="1"/>
</dbReference>
<comment type="caution">
    <text evidence="1">The sequence shown here is derived from an EMBL/GenBank/DDBJ whole genome shotgun (WGS) entry which is preliminary data.</text>
</comment>
<protein>
    <submittedName>
        <fullName evidence="1">Tetratricopeptide repeat protein</fullName>
    </submittedName>
</protein>
<proteinExistence type="predicted"/>
<keyword evidence="2" id="KW-1185">Reference proteome</keyword>
<evidence type="ECO:0000313" key="2">
    <source>
        <dbReference type="Proteomes" id="UP000246132"/>
    </source>
</evidence>
<dbReference type="EMBL" id="QFWV02000008">
    <property type="protein sequence ID" value="RKF05829.1"/>
    <property type="molecule type" value="Genomic_DNA"/>
</dbReference>
<accession>A0A3A8AA27</accession>
<evidence type="ECO:0000313" key="1">
    <source>
        <dbReference type="EMBL" id="RKF05829.1"/>
    </source>
</evidence>
<dbReference type="SUPFAM" id="SSF48452">
    <property type="entry name" value="TPR-like"/>
    <property type="match status" value="1"/>
</dbReference>
<gene>
    <name evidence="1" type="ORF">DEM25_014715</name>
</gene>